<protein>
    <submittedName>
        <fullName evidence="2">Uncharacterized protein</fullName>
    </submittedName>
</protein>
<gene>
    <name evidence="2" type="ORF">O166_22020</name>
</gene>
<evidence type="ECO:0000313" key="3">
    <source>
        <dbReference type="Proteomes" id="UP000016426"/>
    </source>
</evidence>
<evidence type="ECO:0000256" key="1">
    <source>
        <dbReference type="SAM" id="MobiDB-lite"/>
    </source>
</evidence>
<accession>A0ABP2XR56</accession>
<comment type="caution">
    <text evidence="2">The sequence shown here is derived from an EMBL/GenBank/DDBJ whole genome shotgun (WGS) entry which is preliminary data.</text>
</comment>
<evidence type="ECO:0000313" key="2">
    <source>
        <dbReference type="EMBL" id="ERE17904.1"/>
    </source>
</evidence>
<proteinExistence type="predicted"/>
<dbReference type="InterPro" id="IPR045538">
    <property type="entry name" value="CIS_TMP"/>
</dbReference>
<feature type="region of interest" description="Disordered" evidence="1">
    <location>
        <begin position="105"/>
        <end position="128"/>
    </location>
</feature>
<dbReference type="Pfam" id="PF19268">
    <property type="entry name" value="CIS_TMP"/>
    <property type="match status" value="1"/>
</dbReference>
<reference evidence="2 3" key="1">
    <citation type="journal article" date="2013" name="Genome Announc.">
        <title>Genome Sequence of the Pigment-Producing Bacterium Pseudogulbenkiania ferrooxidans, Isolated from Loktak Lake.</title>
        <authorList>
            <person name="Puranik S."/>
            <person name="Talkal R."/>
            <person name="Qureshi A."/>
            <person name="Khardenavis A."/>
            <person name="Kapley A."/>
            <person name="Purohit H.J."/>
        </authorList>
    </citation>
    <scope>NUCLEOTIDE SEQUENCE [LARGE SCALE GENOMIC DNA]</scope>
    <source>
        <strain evidence="2 3">EGD-HP2</strain>
    </source>
</reference>
<keyword evidence="3" id="KW-1185">Reference proteome</keyword>
<dbReference type="Proteomes" id="UP000016426">
    <property type="component" value="Unassembled WGS sequence"/>
</dbReference>
<feature type="compositionally biased region" description="Basic and acidic residues" evidence="1">
    <location>
        <begin position="117"/>
        <end position="128"/>
    </location>
</feature>
<dbReference type="EMBL" id="AVPH01000062">
    <property type="protein sequence ID" value="ERE17904.1"/>
    <property type="molecule type" value="Genomic_DNA"/>
</dbReference>
<sequence length="128" mass="13831">MLLGLEIDEPLADAPELSDAEQGHVDEAVAAIEQAWAAALPAMPLREGIGPLFLRRAGIWRLSQAGWQLTAQDAAQDVLLARLPWSLGVVMLPWLDGLLTVNWPRPAIPAPPPEDADPAHPDQEPRDA</sequence>
<name>A0ABP2XR56_9NEIS</name>
<organism evidence="2 3">
    <name type="scientific">Pseudogulbenkiania ferrooxidans EGD-HP2</name>
    <dbReference type="NCBI Taxonomy" id="1388764"/>
    <lineage>
        <taxon>Bacteria</taxon>
        <taxon>Pseudomonadati</taxon>
        <taxon>Pseudomonadota</taxon>
        <taxon>Betaproteobacteria</taxon>
        <taxon>Neisseriales</taxon>
        <taxon>Chromobacteriaceae</taxon>
        <taxon>Pseudogulbenkiania</taxon>
    </lineage>
</organism>